<dbReference type="Proteomes" id="UP000251889">
    <property type="component" value="Unassembled WGS sequence"/>
</dbReference>
<keyword evidence="1" id="KW-0175">Coiled coil</keyword>
<gene>
    <name evidence="3" type="ORF">DQQ10_13225</name>
</gene>
<evidence type="ECO:0008006" key="5">
    <source>
        <dbReference type="Google" id="ProtNLM"/>
    </source>
</evidence>
<reference evidence="3 4" key="1">
    <citation type="submission" date="2018-06" db="EMBL/GenBank/DDBJ databases">
        <title>Chryseolinea flavus sp. nov., a member of the phylum Bacteroidetes isolated from soil.</title>
        <authorList>
            <person name="Li Y."/>
            <person name="Wang J."/>
        </authorList>
    </citation>
    <scope>NUCLEOTIDE SEQUENCE [LARGE SCALE GENOMIC DNA]</scope>
    <source>
        <strain evidence="3 4">SDU1-6</strain>
    </source>
</reference>
<feature type="coiled-coil region" evidence="1">
    <location>
        <begin position="294"/>
        <end position="346"/>
    </location>
</feature>
<evidence type="ECO:0000313" key="4">
    <source>
        <dbReference type="Proteomes" id="UP000251889"/>
    </source>
</evidence>
<dbReference type="EMBL" id="QMFY01000006">
    <property type="protein sequence ID" value="RAW00555.1"/>
    <property type="molecule type" value="Genomic_DNA"/>
</dbReference>
<organism evidence="3 4">
    <name type="scientific">Pseudochryseolinea flava</name>
    <dbReference type="NCBI Taxonomy" id="2059302"/>
    <lineage>
        <taxon>Bacteria</taxon>
        <taxon>Pseudomonadati</taxon>
        <taxon>Bacteroidota</taxon>
        <taxon>Cytophagia</taxon>
        <taxon>Cytophagales</taxon>
        <taxon>Fulvivirgaceae</taxon>
        <taxon>Pseudochryseolinea</taxon>
    </lineage>
</organism>
<protein>
    <recommendedName>
        <fullName evidence="5">TolC family protein</fullName>
    </recommendedName>
</protein>
<feature type="chain" id="PRO_5016884605" description="TolC family protein" evidence="2">
    <location>
        <begin position="25"/>
        <end position="415"/>
    </location>
</feature>
<evidence type="ECO:0000313" key="3">
    <source>
        <dbReference type="EMBL" id="RAW00555.1"/>
    </source>
</evidence>
<accession>A0A364Y414</accession>
<proteinExistence type="predicted"/>
<feature type="signal peptide" evidence="2">
    <location>
        <begin position="1"/>
        <end position="24"/>
    </location>
</feature>
<name>A0A364Y414_9BACT</name>
<keyword evidence="4" id="KW-1185">Reference proteome</keyword>
<dbReference type="RefSeq" id="WP_112747355.1">
    <property type="nucleotide sequence ID" value="NZ_QMFY01000006.1"/>
</dbReference>
<evidence type="ECO:0000256" key="1">
    <source>
        <dbReference type="SAM" id="Coils"/>
    </source>
</evidence>
<keyword evidence="2" id="KW-0732">Signal</keyword>
<comment type="caution">
    <text evidence="3">The sequence shown here is derived from an EMBL/GenBank/DDBJ whole genome shotgun (WGS) entry which is preliminary data.</text>
</comment>
<evidence type="ECO:0000256" key="2">
    <source>
        <dbReference type="SAM" id="SignalP"/>
    </source>
</evidence>
<dbReference type="OrthoDB" id="835986at2"/>
<dbReference type="AlphaFoldDB" id="A0A364Y414"/>
<sequence>MKLMLRALPVLFSVLISATVAVYAQNDAEGFLLAAREDSEVKSVDNQIKYLDEKPYRLAPLQKIELRTASNQLDPTRQEYGLRVNPANPWELRNNNQYFRQYRSMLALERGVLLKEALYERYLLLADLRYHQELKNVRQKERELIDTYIGIMEQQQYSDFFDGEDYVKLKLDQIDRDVEAEEAAFERDDVARQITTIYKTDTDPTAWKSDTLTFERMMMIVDSIFSVPATPSTIAYHNERITLAKKEYTLEKANVNLGFVQATYEEFRKAQGRHPWSISAGVTIPIFNPNKGDMAKRKIEMMEEEQEKQEVSTEQQTASIRAREQLRNLIKRYTSIQEKIKSLRVDNISKTLNTMQGNNPAVRIRLNANILKLEIVAVKLKQSVYYAYIEFLAQMDVLQQTPMINYFTSDLRAME</sequence>
<dbReference type="SUPFAM" id="SSF56954">
    <property type="entry name" value="Outer membrane efflux proteins (OEP)"/>
    <property type="match status" value="1"/>
</dbReference>